<dbReference type="InterPro" id="IPR013083">
    <property type="entry name" value="Znf_RING/FYVE/PHD"/>
</dbReference>
<dbReference type="Gene3D" id="3.30.40.10">
    <property type="entry name" value="Zinc/RING finger domain, C3HC4 (zinc finger)"/>
    <property type="match status" value="1"/>
</dbReference>
<dbReference type="InterPro" id="IPR037871">
    <property type="entry name" value="PH_Phafin"/>
</dbReference>
<dbReference type="InterPro" id="IPR000306">
    <property type="entry name" value="Znf_FYVE"/>
</dbReference>
<protein>
    <recommendedName>
        <fullName evidence="5">Pleckstrin homology domain-containing family F member 2</fullName>
    </recommendedName>
</protein>
<dbReference type="PANTHER" id="PTHR46280:SF3">
    <property type="entry name" value="PLECKSTRIN HOMOLOGY DOMAIN-CONTAINING FAMILY F MEMBER 1 HOMOLOG"/>
    <property type="match status" value="1"/>
</dbReference>
<dbReference type="GO" id="GO:0035091">
    <property type="term" value="F:phosphatidylinositol binding"/>
    <property type="evidence" value="ECO:0007669"/>
    <property type="project" value="TreeGrafter"/>
</dbReference>
<dbReference type="PROSITE" id="PS50178">
    <property type="entry name" value="ZF_FYVE"/>
    <property type="match status" value="1"/>
</dbReference>
<dbReference type="GO" id="GO:0005769">
    <property type="term" value="C:early endosome"/>
    <property type="evidence" value="ECO:0007669"/>
    <property type="project" value="TreeGrafter"/>
</dbReference>
<dbReference type="InterPro" id="IPR011011">
    <property type="entry name" value="Znf_FYVE_PHD"/>
</dbReference>
<dbReference type="PANTHER" id="PTHR46280">
    <property type="entry name" value="PLECKSTRIN HOMOLOGY DOMAIN-CONTAINING FAMILY F MEMBER 2-RELATED"/>
    <property type="match status" value="1"/>
</dbReference>
<proteinExistence type="predicted"/>
<evidence type="ECO:0000256" key="2">
    <source>
        <dbReference type="SAM" id="MobiDB-lite"/>
    </source>
</evidence>
<dbReference type="InterPro" id="IPR017455">
    <property type="entry name" value="Znf_FYVE-rel"/>
</dbReference>
<name>A0A7R8HEH2_LEPSM</name>
<feature type="compositionally biased region" description="Acidic residues" evidence="2">
    <location>
        <begin position="233"/>
        <end position="242"/>
    </location>
</feature>
<dbReference type="GO" id="GO:0008333">
    <property type="term" value="P:endosome to lysosome transport"/>
    <property type="evidence" value="ECO:0007669"/>
    <property type="project" value="TreeGrafter"/>
</dbReference>
<dbReference type="InterPro" id="IPR011993">
    <property type="entry name" value="PH-like_dom_sf"/>
</dbReference>
<dbReference type="CDD" id="cd01218">
    <property type="entry name" value="PH_Phafin2-like"/>
    <property type="match status" value="1"/>
</dbReference>
<dbReference type="GO" id="GO:0007032">
    <property type="term" value="P:endosome organization"/>
    <property type="evidence" value="ECO:0007669"/>
    <property type="project" value="TreeGrafter"/>
</dbReference>
<evidence type="ECO:0008006" key="5">
    <source>
        <dbReference type="Google" id="ProtNLM"/>
    </source>
</evidence>
<dbReference type="Proteomes" id="UP000675881">
    <property type="component" value="Chromosome 8"/>
</dbReference>
<evidence type="ECO:0000313" key="3">
    <source>
        <dbReference type="EMBL" id="CAF3028699.1"/>
    </source>
</evidence>
<keyword evidence="1" id="KW-0479">Metal-binding</keyword>
<dbReference type="SMART" id="SM00064">
    <property type="entry name" value="FYVE"/>
    <property type="match status" value="1"/>
</dbReference>
<dbReference type="InterPro" id="IPR051765">
    <property type="entry name" value="PH_domain-containing_F"/>
</dbReference>
<feature type="compositionally biased region" description="Basic and acidic residues" evidence="2">
    <location>
        <begin position="243"/>
        <end position="256"/>
    </location>
</feature>
<dbReference type="PROSITE" id="PS50003">
    <property type="entry name" value="PH_DOMAIN"/>
    <property type="match status" value="1"/>
</dbReference>
<dbReference type="SUPFAM" id="SSF50729">
    <property type="entry name" value="PH domain-like"/>
    <property type="match status" value="1"/>
</dbReference>
<dbReference type="InterPro" id="IPR001849">
    <property type="entry name" value="PH_domain"/>
</dbReference>
<dbReference type="Pfam" id="PF01363">
    <property type="entry name" value="FYVE"/>
    <property type="match status" value="1"/>
</dbReference>
<dbReference type="CDD" id="cd15717">
    <property type="entry name" value="FYVE_PKHF"/>
    <property type="match status" value="1"/>
</dbReference>
<dbReference type="AlphaFoldDB" id="A0A7R8HEH2"/>
<sequence length="298" mass="33314">MVDQLVNTDINKKRIAFVESCFGSAGLPLAVKGRVLVGEGILTKACRKKPKPRQFFLFDDIVVYGNILINKKKYNKQRVIPLEEVKLQSLEDDGQFRNGWLICTRGKSFAVYAATAKEKDDWMSHIQRCIDDLLSSSGKKKPSDEHAAVWIPDSEAHSCMVCNKSHFTVLNRRHHCRQCGAVVCGSCSTNRFLIPSQSSKPIRVCDTCYGTLNINKSSKNSSINDHKNVYSSGEDESDEDEQNDSRRNDKESHESYWYDSSTRIVSGVATLPAITAHDLNLSPLSQISPLPRAASSKK</sequence>
<evidence type="ECO:0000313" key="4">
    <source>
        <dbReference type="Proteomes" id="UP000675881"/>
    </source>
</evidence>
<keyword evidence="1" id="KW-0863">Zinc-finger</keyword>
<feature type="region of interest" description="Disordered" evidence="2">
    <location>
        <begin position="220"/>
        <end position="256"/>
    </location>
</feature>
<keyword evidence="4" id="KW-1185">Reference proteome</keyword>
<keyword evidence="1" id="KW-0862">Zinc</keyword>
<dbReference type="EMBL" id="HG994587">
    <property type="protein sequence ID" value="CAF3028699.1"/>
    <property type="molecule type" value="Genomic_DNA"/>
</dbReference>
<dbReference type="OrthoDB" id="70570at2759"/>
<accession>A0A7R8HEH2</accession>
<dbReference type="Gene3D" id="2.30.29.30">
    <property type="entry name" value="Pleckstrin-homology domain (PH domain)/Phosphotyrosine-binding domain (PTB)"/>
    <property type="match status" value="1"/>
</dbReference>
<dbReference type="SMART" id="SM00233">
    <property type="entry name" value="PH"/>
    <property type="match status" value="1"/>
</dbReference>
<dbReference type="GO" id="GO:0008270">
    <property type="term" value="F:zinc ion binding"/>
    <property type="evidence" value="ECO:0007669"/>
    <property type="project" value="UniProtKB-KW"/>
</dbReference>
<dbReference type="FunFam" id="2.30.29.30:FF:000167">
    <property type="entry name" value="Pleckstrin homology domain-containing family F member 2"/>
    <property type="match status" value="1"/>
</dbReference>
<organism evidence="3 4">
    <name type="scientific">Lepeophtheirus salmonis</name>
    <name type="common">Salmon louse</name>
    <name type="synonym">Caligus salmonis</name>
    <dbReference type="NCBI Taxonomy" id="72036"/>
    <lineage>
        <taxon>Eukaryota</taxon>
        <taxon>Metazoa</taxon>
        <taxon>Ecdysozoa</taxon>
        <taxon>Arthropoda</taxon>
        <taxon>Crustacea</taxon>
        <taxon>Multicrustacea</taxon>
        <taxon>Hexanauplia</taxon>
        <taxon>Copepoda</taxon>
        <taxon>Siphonostomatoida</taxon>
        <taxon>Caligidae</taxon>
        <taxon>Lepeophtheirus</taxon>
    </lineage>
</organism>
<reference evidence="3" key="1">
    <citation type="submission" date="2021-02" db="EMBL/GenBank/DDBJ databases">
        <authorList>
            <person name="Bekaert M."/>
        </authorList>
    </citation>
    <scope>NUCLEOTIDE SEQUENCE</scope>
    <source>
        <strain evidence="3">IoA-00</strain>
    </source>
</reference>
<dbReference type="Pfam" id="PF22697">
    <property type="entry name" value="SOS1_NGEF_PH"/>
    <property type="match status" value="1"/>
</dbReference>
<dbReference type="SUPFAM" id="SSF57903">
    <property type="entry name" value="FYVE/PHD zinc finger"/>
    <property type="match status" value="1"/>
</dbReference>
<evidence type="ECO:0000256" key="1">
    <source>
        <dbReference type="PROSITE-ProRule" id="PRU00091"/>
    </source>
</evidence>
<dbReference type="InterPro" id="IPR055251">
    <property type="entry name" value="SOS1_NGEF_PH"/>
</dbReference>
<gene>
    <name evidence="3" type="ORF">LSAA_14131</name>
</gene>